<protein>
    <submittedName>
        <fullName evidence="1">Uncharacterized protein</fullName>
    </submittedName>
</protein>
<sequence>RTFQSQFLIALDEVHGFSA</sequence>
<dbReference type="Proteomes" id="UP000708208">
    <property type="component" value="Unassembled WGS sequence"/>
</dbReference>
<keyword evidence="2" id="KW-1185">Reference proteome</keyword>
<comment type="caution">
    <text evidence="1">The sequence shown here is derived from an EMBL/GenBank/DDBJ whole genome shotgun (WGS) entry which is preliminary data.</text>
</comment>
<name>A0A8J2PRA0_9HEXA</name>
<dbReference type="EMBL" id="CAJVCH010533356">
    <property type="protein sequence ID" value="CAG7824576.1"/>
    <property type="molecule type" value="Genomic_DNA"/>
</dbReference>
<dbReference type="AlphaFoldDB" id="A0A8J2PRA0"/>
<evidence type="ECO:0000313" key="1">
    <source>
        <dbReference type="EMBL" id="CAG7824576.1"/>
    </source>
</evidence>
<proteinExistence type="predicted"/>
<feature type="non-terminal residue" evidence="1">
    <location>
        <position position="1"/>
    </location>
</feature>
<gene>
    <name evidence="1" type="ORF">AFUS01_LOCUS34725</name>
</gene>
<evidence type="ECO:0000313" key="2">
    <source>
        <dbReference type="Proteomes" id="UP000708208"/>
    </source>
</evidence>
<accession>A0A8J2PRA0</accession>
<organism evidence="1 2">
    <name type="scientific">Allacma fusca</name>
    <dbReference type="NCBI Taxonomy" id="39272"/>
    <lineage>
        <taxon>Eukaryota</taxon>
        <taxon>Metazoa</taxon>
        <taxon>Ecdysozoa</taxon>
        <taxon>Arthropoda</taxon>
        <taxon>Hexapoda</taxon>
        <taxon>Collembola</taxon>
        <taxon>Symphypleona</taxon>
        <taxon>Sminthuridae</taxon>
        <taxon>Allacma</taxon>
    </lineage>
</organism>
<reference evidence="1" key="1">
    <citation type="submission" date="2021-06" db="EMBL/GenBank/DDBJ databases">
        <authorList>
            <person name="Hodson N. C."/>
            <person name="Mongue J. A."/>
            <person name="Jaron S. K."/>
        </authorList>
    </citation>
    <scope>NUCLEOTIDE SEQUENCE</scope>
</reference>